<feature type="domain" description="Glycine-rich" evidence="2">
    <location>
        <begin position="641"/>
        <end position="814"/>
    </location>
</feature>
<evidence type="ECO:0000259" key="2">
    <source>
        <dbReference type="Pfam" id="PF21722"/>
    </source>
</evidence>
<dbReference type="InterPro" id="IPR049304">
    <property type="entry name" value="Gly_rich_dom"/>
</dbReference>
<reference evidence="4" key="1">
    <citation type="submission" date="2017-06" db="EMBL/GenBank/DDBJ databases">
        <authorList>
            <person name="Kim H.J."/>
            <person name="Triplett B.A."/>
        </authorList>
    </citation>
    <scope>NUCLEOTIDE SEQUENCE [LARGE SCALE GENOMIC DNA]</scope>
</reference>
<accession>A0A222ZL91</accession>
<keyword evidence="4" id="KW-1185">Reference proteome</keyword>
<evidence type="ECO:0000256" key="1">
    <source>
        <dbReference type="SAM" id="MobiDB-lite"/>
    </source>
</evidence>
<name>A0A222ZL91_9CAUD</name>
<protein>
    <submittedName>
        <fullName evidence="3">Minor tail protein</fullName>
    </submittedName>
</protein>
<dbReference type="Pfam" id="PF21722">
    <property type="entry name" value="Gly_rich_2"/>
    <property type="match status" value="1"/>
</dbReference>
<feature type="compositionally biased region" description="Low complexity" evidence="1">
    <location>
        <begin position="749"/>
        <end position="765"/>
    </location>
</feature>
<dbReference type="Gene3D" id="2.60.120.260">
    <property type="entry name" value="Galactose-binding domain-like"/>
    <property type="match status" value="1"/>
</dbReference>
<dbReference type="EMBL" id="MF324911">
    <property type="protein sequence ID" value="ASR85228.1"/>
    <property type="molecule type" value="Genomic_DNA"/>
</dbReference>
<organism evidence="3 4">
    <name type="scientific">Mycobacterium phage SirPhilip</name>
    <dbReference type="NCBI Taxonomy" id="2015824"/>
    <lineage>
        <taxon>Viruses</taxon>
        <taxon>Duplodnaviria</taxon>
        <taxon>Heunggongvirae</taxon>
        <taxon>Uroviricota</taxon>
        <taxon>Caudoviricetes</taxon>
        <taxon>Weiservirinae</taxon>
        <taxon>Anayavirus</taxon>
        <taxon>Anayavirus sirphilip</taxon>
    </lineage>
</organism>
<dbReference type="GeneID" id="60325393"/>
<gene>
    <name evidence="3" type="primary">26</name>
    <name evidence="3" type="ORF">SEA_SIRPHILIP_26</name>
</gene>
<evidence type="ECO:0000313" key="4">
    <source>
        <dbReference type="Proteomes" id="UP000224266"/>
    </source>
</evidence>
<proteinExistence type="predicted"/>
<feature type="region of interest" description="Disordered" evidence="1">
    <location>
        <begin position="741"/>
        <end position="765"/>
    </location>
</feature>
<dbReference type="KEGG" id="vg:60325393"/>
<evidence type="ECO:0000313" key="3">
    <source>
        <dbReference type="EMBL" id="ASR85228.1"/>
    </source>
</evidence>
<dbReference type="RefSeq" id="YP_009953910.1">
    <property type="nucleotide sequence ID" value="NC_051627.1"/>
</dbReference>
<sequence length="820" mass="83962">MPPVFDRRQLSTDRDPMRSIFGEPAKLPKLDAGALWAQWLDGFKTLTGIDLSSPQALVLSLGDLIGDVFDPAKIADLMGQVLGYVGGPLTGAAALAKWASDQLFGLIDPSRLPLLPVGHVTQAAPNLLTNGAFADTVSIDDPAERWTLDSTVGRTTPGSALTLADGTIRELLSVDLIPVTPGEKLDIEGYVKRANVTGSNGSVYLGLTAYADTKGAAQATEAPNRPTIALLSSVTGTADWTKLSGTYKVPATGVASVRLRLAVTNGATAGSLWFDDLKASKGTNLLHIDFVDGLSDELAGAWAAISGAIEDIGDRLGLDQWQAFLDAAAGGVGGTIHSIIDRIVHLGLDGTFDASQLINVKNIPTLPNLVMEGINGISNIGESIQGTIDYLWSALTGGGKATGKSLAALAQAAQQTSTDITNAVHLAQLHANILNERRNKPAYIGLADTVEATFVLMDIAPGATPPSIAVTQSNTLMGFLRCGEAADKGFVQWLGNGNAGITGFYVNVYRMDTSTGDLALLHTSPNLQTQLTATWAWQTYLFSGSNQTAVLPGDVLVAEFVVVGSGTYLVAGMPSTWVPPHPTALPKRLGGQRSSPSVASPPTILAASVPYTAVVPWVGFGISNVPPGYEPPTTTEYNGAQTVTYQVPLWANYVDVIAIGGGGAGGSSVGPTTGQGGNHGEWVTATLVRGVDFPVDATTIAVTVGKGGSGSPYLSWGANGAATVITYTDPGGVVRTLSAAGGPGGGAGPAHNPANPNGGTNGNGSPNFTYRGITYFGGNDVTYAGGSAPGGGGAGGFVYLPGSPGGSGAAYLVARQSVDD</sequence>
<dbReference type="Proteomes" id="UP000224266">
    <property type="component" value="Segment"/>
</dbReference>